<proteinExistence type="predicted"/>
<feature type="transmembrane region" description="Helical" evidence="1">
    <location>
        <begin position="56"/>
        <end position="77"/>
    </location>
</feature>
<dbReference type="Proteomes" id="UP001203410">
    <property type="component" value="Unassembled WGS sequence"/>
</dbReference>
<reference evidence="2 3" key="1">
    <citation type="submission" date="2022-05" db="EMBL/GenBank/DDBJ databases">
        <authorList>
            <person name="Jo J.-H."/>
            <person name="Im W.-T."/>
        </authorList>
    </citation>
    <scope>NUCLEOTIDE SEQUENCE [LARGE SCALE GENOMIC DNA]</scope>
    <source>
        <strain evidence="2 3">NSE70-1</strain>
    </source>
</reference>
<keyword evidence="3" id="KW-1185">Reference proteome</keyword>
<dbReference type="RefSeq" id="WP_249904378.1">
    <property type="nucleotide sequence ID" value="NZ_JAMGBA010000002.1"/>
</dbReference>
<feature type="transmembrane region" description="Helical" evidence="1">
    <location>
        <begin position="6"/>
        <end position="22"/>
    </location>
</feature>
<evidence type="ECO:0000313" key="3">
    <source>
        <dbReference type="Proteomes" id="UP001203410"/>
    </source>
</evidence>
<keyword evidence="1" id="KW-0472">Membrane</keyword>
<feature type="transmembrane region" description="Helical" evidence="1">
    <location>
        <begin position="89"/>
        <end position="106"/>
    </location>
</feature>
<feature type="transmembrane region" description="Helical" evidence="1">
    <location>
        <begin position="180"/>
        <end position="199"/>
    </location>
</feature>
<feature type="transmembrane region" description="Helical" evidence="1">
    <location>
        <begin position="29"/>
        <end position="50"/>
    </location>
</feature>
<organism evidence="2 3">
    <name type="scientific">Sphingomonas caseinilyticus</name>
    <dbReference type="NCBI Taxonomy" id="2908205"/>
    <lineage>
        <taxon>Bacteria</taxon>
        <taxon>Pseudomonadati</taxon>
        <taxon>Pseudomonadota</taxon>
        <taxon>Alphaproteobacteria</taxon>
        <taxon>Sphingomonadales</taxon>
        <taxon>Sphingomonadaceae</taxon>
        <taxon>Sphingomonas</taxon>
    </lineage>
</organism>
<protein>
    <submittedName>
        <fullName evidence="2">Uncharacterized protein</fullName>
    </submittedName>
</protein>
<gene>
    <name evidence="2" type="ORF">LZ496_09440</name>
</gene>
<keyword evidence="1" id="KW-0812">Transmembrane</keyword>
<name>A0ABT0RVE9_9SPHN</name>
<dbReference type="EMBL" id="JAMGBA010000002">
    <property type="protein sequence ID" value="MCL6699003.1"/>
    <property type="molecule type" value="Genomic_DNA"/>
</dbReference>
<evidence type="ECO:0000256" key="1">
    <source>
        <dbReference type="SAM" id="Phobius"/>
    </source>
</evidence>
<keyword evidence="1" id="KW-1133">Transmembrane helix</keyword>
<feature type="transmembrane region" description="Helical" evidence="1">
    <location>
        <begin position="118"/>
        <end position="142"/>
    </location>
</feature>
<evidence type="ECO:0000313" key="2">
    <source>
        <dbReference type="EMBL" id="MCL6699003.1"/>
    </source>
</evidence>
<feature type="transmembrane region" description="Helical" evidence="1">
    <location>
        <begin position="149"/>
        <end position="168"/>
    </location>
</feature>
<sequence>MPGKAAHLNGILIAVLAAGIFVKRCQGPAAALLAAYLSSWLLVAQLPQLGLTTFDITHLVSLLELAAIVAALTVVAFGIDARSGVPAKLGRGIYGCMLLVIALAHIRHRDLITSMVPAGIPLAAFWPWFTAAASLAVAISFITGIKAQLGGALIGAIYISWVPIVHLPRALNTPAAIGEWTGGALAITLAGAAWIIAGWDCDKGIEVAPLAPEQKGALH</sequence>
<comment type="caution">
    <text evidence="2">The sequence shown here is derived from an EMBL/GenBank/DDBJ whole genome shotgun (WGS) entry which is preliminary data.</text>
</comment>
<accession>A0ABT0RVE9</accession>